<dbReference type="Proteomes" id="UP001300502">
    <property type="component" value="Unassembled WGS sequence"/>
</dbReference>
<dbReference type="AlphaFoldDB" id="A0AAV9IFX6"/>
<gene>
    <name evidence="2" type="ORF">GAYE_SCF20G4055</name>
</gene>
<organism evidence="2 3">
    <name type="scientific">Galdieria yellowstonensis</name>
    <dbReference type="NCBI Taxonomy" id="3028027"/>
    <lineage>
        <taxon>Eukaryota</taxon>
        <taxon>Rhodophyta</taxon>
        <taxon>Bangiophyceae</taxon>
        <taxon>Galdieriales</taxon>
        <taxon>Galdieriaceae</taxon>
        <taxon>Galdieria</taxon>
    </lineage>
</organism>
<evidence type="ECO:0000313" key="3">
    <source>
        <dbReference type="Proteomes" id="UP001300502"/>
    </source>
</evidence>
<feature type="transmembrane region" description="Helical" evidence="1">
    <location>
        <begin position="31"/>
        <end position="50"/>
    </location>
</feature>
<evidence type="ECO:0000313" key="2">
    <source>
        <dbReference type="EMBL" id="KAK4526141.1"/>
    </source>
</evidence>
<proteinExistence type="predicted"/>
<keyword evidence="1" id="KW-0472">Membrane</keyword>
<evidence type="ECO:0000256" key="1">
    <source>
        <dbReference type="SAM" id="Phobius"/>
    </source>
</evidence>
<sequence length="408" mass="46600">MKPTDWKLVSEDLQKKLNRIPILCLSDSCRVGAIFIFVILPALYFAVLLLGQKNFDKVASPHNYFKEVTVSKNSFLERNSSVVCKKEEYVPLASRYLEEASVLVALNIRNGGHVLPHIATEILQLAKYFLPHQLFVSVLESGSTDTSGLCLHKLTEELNARNIRNRIIINSDIVRGRRDNRIMFLARIRNEVLEPLYSGNFSAKYVVFVNDVFLCASQIIRLLLHVVQGADMVCGLDYGKHLRFYDTWVMRDIHGGPVSASENCSIFHSKASMQLCENGKLVPVFSCWNGLVGMNAEVFSKSNIRFRSVERTGEDCPASECTLLCLDMWRNKHHRIYVDPQVKVAYDFTTFSTIFSHSNSILNKSIVNSIREEKLETFLPPKYYFCEPLHPYSTRDDPNRGRASWYPV</sequence>
<dbReference type="PANTHER" id="PTHR34144">
    <property type="entry name" value="CHROMOSOME 8, WHOLE GENOME SHOTGUN SEQUENCE"/>
    <property type="match status" value="1"/>
</dbReference>
<protein>
    <submittedName>
        <fullName evidence="2">Uncharacterized protein</fullName>
    </submittedName>
</protein>
<accession>A0AAV9IFX6</accession>
<dbReference type="InterPro" id="IPR021047">
    <property type="entry name" value="Mannosyltransferase_CMT1"/>
</dbReference>
<dbReference type="EMBL" id="JANCYU010000037">
    <property type="protein sequence ID" value="KAK4526141.1"/>
    <property type="molecule type" value="Genomic_DNA"/>
</dbReference>
<keyword evidence="1" id="KW-0812">Transmembrane</keyword>
<keyword evidence="3" id="KW-1185">Reference proteome</keyword>
<comment type="caution">
    <text evidence="2">The sequence shown here is derived from an EMBL/GenBank/DDBJ whole genome shotgun (WGS) entry which is preliminary data.</text>
</comment>
<dbReference type="PANTHER" id="PTHR34144:SF7">
    <property type="entry name" value="EXPORT PROTEIN (CAP59), PUTATIVE (AFU_ORTHOLOGUE AFUA_7G05020)-RELATED"/>
    <property type="match status" value="1"/>
</dbReference>
<reference evidence="2 3" key="1">
    <citation type="submission" date="2022-07" db="EMBL/GenBank/DDBJ databases">
        <title>Genome-wide signatures of adaptation to extreme environments.</title>
        <authorList>
            <person name="Cho C.H."/>
            <person name="Yoon H.S."/>
        </authorList>
    </citation>
    <scope>NUCLEOTIDE SEQUENCE [LARGE SCALE GENOMIC DNA]</scope>
    <source>
        <strain evidence="2 3">108.79 E11</strain>
    </source>
</reference>
<keyword evidence="1" id="KW-1133">Transmembrane helix</keyword>
<name>A0AAV9IFX6_9RHOD</name>
<dbReference type="Pfam" id="PF11735">
    <property type="entry name" value="CAP59_mtransfer"/>
    <property type="match status" value="1"/>
</dbReference>